<sequence length="280" mass="32391">MDSATTAHLLLSKLPLELVQLVFLFYVFMGSELPTKRDPARNVVSREASRRPYILAAVCSTWRTHVHARPELWTDIWVPMFRIDGLQTRRGRVSLSIMMEYLHQRLRLCGTRSGLRVHIFVEEWEPQWIVQVLAKPHLLSRYTGLEFSQKEAQTLIRHGDAGAWPLLSNQLPALQYAFIADDLVYDWDNNTMRNILPSCPNLRMYREVRRLAISSDDPPAQTTATHLTQVQLFVTTSFRLHWILHACPHVETLYVDPPSRDGISSLAQTLQDRRVELVIE</sequence>
<accession>A0A166NBE0</accession>
<dbReference type="OrthoDB" id="2269034at2759"/>
<reference evidence="1 2" key="1">
    <citation type="journal article" date="2016" name="Mol. Biol. Evol.">
        <title>Comparative Genomics of Early-Diverging Mushroom-Forming Fungi Provides Insights into the Origins of Lignocellulose Decay Capabilities.</title>
        <authorList>
            <person name="Nagy L.G."/>
            <person name="Riley R."/>
            <person name="Tritt A."/>
            <person name="Adam C."/>
            <person name="Daum C."/>
            <person name="Floudas D."/>
            <person name="Sun H."/>
            <person name="Yadav J.S."/>
            <person name="Pangilinan J."/>
            <person name="Larsson K.H."/>
            <person name="Matsuura K."/>
            <person name="Barry K."/>
            <person name="Labutti K."/>
            <person name="Kuo R."/>
            <person name="Ohm R.A."/>
            <person name="Bhattacharya S.S."/>
            <person name="Shirouzu T."/>
            <person name="Yoshinaga Y."/>
            <person name="Martin F.M."/>
            <person name="Grigoriev I.V."/>
            <person name="Hibbett D.S."/>
        </authorList>
    </citation>
    <scope>NUCLEOTIDE SEQUENCE [LARGE SCALE GENOMIC DNA]</scope>
    <source>
        <strain evidence="1 2">HHB12029</strain>
    </source>
</reference>
<dbReference type="InParanoid" id="A0A166NBE0"/>
<evidence type="ECO:0000313" key="2">
    <source>
        <dbReference type="Proteomes" id="UP000077266"/>
    </source>
</evidence>
<protein>
    <recommendedName>
        <fullName evidence="3">F-box domain-containing protein</fullName>
    </recommendedName>
</protein>
<dbReference type="AlphaFoldDB" id="A0A166NBE0"/>
<organism evidence="1 2">
    <name type="scientific">Exidia glandulosa HHB12029</name>
    <dbReference type="NCBI Taxonomy" id="1314781"/>
    <lineage>
        <taxon>Eukaryota</taxon>
        <taxon>Fungi</taxon>
        <taxon>Dikarya</taxon>
        <taxon>Basidiomycota</taxon>
        <taxon>Agaricomycotina</taxon>
        <taxon>Agaricomycetes</taxon>
        <taxon>Auriculariales</taxon>
        <taxon>Exidiaceae</taxon>
        <taxon>Exidia</taxon>
    </lineage>
</organism>
<dbReference type="Proteomes" id="UP000077266">
    <property type="component" value="Unassembled WGS sequence"/>
</dbReference>
<evidence type="ECO:0000313" key="1">
    <source>
        <dbReference type="EMBL" id="KZV78967.1"/>
    </source>
</evidence>
<keyword evidence="2" id="KW-1185">Reference proteome</keyword>
<evidence type="ECO:0008006" key="3">
    <source>
        <dbReference type="Google" id="ProtNLM"/>
    </source>
</evidence>
<name>A0A166NBE0_EXIGL</name>
<gene>
    <name evidence="1" type="ORF">EXIGLDRAFT_782987</name>
</gene>
<proteinExistence type="predicted"/>
<dbReference type="EMBL" id="KV426711">
    <property type="protein sequence ID" value="KZV78967.1"/>
    <property type="molecule type" value="Genomic_DNA"/>
</dbReference>